<dbReference type="CDD" id="cd01557">
    <property type="entry name" value="BCAT_beta_family"/>
    <property type="match status" value="1"/>
</dbReference>
<evidence type="ECO:0000256" key="16">
    <source>
        <dbReference type="RuleBase" id="RU004516"/>
    </source>
</evidence>
<dbReference type="InterPro" id="IPR043131">
    <property type="entry name" value="BCAT-like_N"/>
</dbReference>
<evidence type="ECO:0000256" key="8">
    <source>
        <dbReference type="ARBA" id="ARBA00022605"/>
    </source>
</evidence>
<comment type="pathway">
    <text evidence="4 17">Amino-acid biosynthesis; L-valine biosynthesis; L-valine from pyruvate: step 4/4.</text>
</comment>
<comment type="cofactor">
    <cofactor evidence="1 16">
        <name>pyridoxal 5'-phosphate</name>
        <dbReference type="ChEBI" id="CHEBI:597326"/>
    </cofactor>
</comment>
<dbReference type="NCBIfam" id="TIGR01122">
    <property type="entry name" value="ilvE_I"/>
    <property type="match status" value="1"/>
</dbReference>
<evidence type="ECO:0000256" key="2">
    <source>
        <dbReference type="ARBA" id="ARBA00003109"/>
    </source>
</evidence>
<evidence type="ECO:0000256" key="15">
    <source>
        <dbReference type="RuleBase" id="RU004106"/>
    </source>
</evidence>
<evidence type="ECO:0000256" key="5">
    <source>
        <dbReference type="ARBA" id="ARBA00005072"/>
    </source>
</evidence>
<sequence length="308" mass="35154">MARYAYFEGRVVDLEDARISVMTHAFNYGTACFEGIRAYWNEERRQLYLFRVREHYQRMLNSAKILRIRSALTLDQLVEVTLEILRRNGDREDVYVRPLFYKSERAIGVRLHGLSDDFTLFAVPFGPYLDVEKPIRARVSSWRHVGDNVIPMRAKISGSYVNAALAKSEAAEDGYDEAIFLTEDGHVSEGSAENLFLVRNGRLITTPVYADILEGITRATILQLATEQLHLPVEERPIDRTELYVADEVFLVGTGAQVSAVGEIDHRPVGDGAMGPITRRIQRLYFEVVKGNVPEYRHWLTPVYQEGK</sequence>
<evidence type="ECO:0000256" key="12">
    <source>
        <dbReference type="ARBA" id="ARBA00048212"/>
    </source>
</evidence>
<evidence type="ECO:0000256" key="1">
    <source>
        <dbReference type="ARBA" id="ARBA00001933"/>
    </source>
</evidence>
<keyword evidence="11 17" id="KW-0100">Branched-chain amino acid biosynthesis</keyword>
<comment type="catalytic activity">
    <reaction evidence="12 17">
        <text>L-valine + 2-oxoglutarate = 3-methyl-2-oxobutanoate + L-glutamate</text>
        <dbReference type="Rhea" id="RHEA:24813"/>
        <dbReference type="ChEBI" id="CHEBI:11851"/>
        <dbReference type="ChEBI" id="CHEBI:16810"/>
        <dbReference type="ChEBI" id="CHEBI:29985"/>
        <dbReference type="ChEBI" id="CHEBI:57762"/>
        <dbReference type="EC" id="2.6.1.42"/>
    </reaction>
</comment>
<comment type="similarity">
    <text evidence="6 15">Belongs to the class-IV pyridoxal-phosphate-dependent aminotransferase family.</text>
</comment>
<dbReference type="InterPro" id="IPR001544">
    <property type="entry name" value="Aminotrans_IV"/>
</dbReference>
<accession>A0ABZ1BWE8</accession>
<evidence type="ECO:0000256" key="10">
    <source>
        <dbReference type="ARBA" id="ARBA00022898"/>
    </source>
</evidence>
<proteinExistence type="inferred from homology"/>
<evidence type="ECO:0000256" key="7">
    <source>
        <dbReference type="ARBA" id="ARBA00022576"/>
    </source>
</evidence>
<evidence type="ECO:0000256" key="3">
    <source>
        <dbReference type="ARBA" id="ARBA00004824"/>
    </source>
</evidence>
<dbReference type="InterPro" id="IPR033939">
    <property type="entry name" value="BCAT_family"/>
</dbReference>
<dbReference type="SUPFAM" id="SSF56752">
    <property type="entry name" value="D-aminoacid aminotransferase-like PLP-dependent enzymes"/>
    <property type="match status" value="1"/>
</dbReference>
<evidence type="ECO:0000313" key="18">
    <source>
        <dbReference type="EMBL" id="WRP17102.1"/>
    </source>
</evidence>
<evidence type="ECO:0000256" key="4">
    <source>
        <dbReference type="ARBA" id="ARBA00004931"/>
    </source>
</evidence>
<dbReference type="Gene3D" id="3.20.10.10">
    <property type="entry name" value="D-amino Acid Aminotransferase, subunit A, domain 2"/>
    <property type="match status" value="1"/>
</dbReference>
<evidence type="ECO:0000256" key="11">
    <source>
        <dbReference type="ARBA" id="ARBA00023304"/>
    </source>
</evidence>
<evidence type="ECO:0000256" key="14">
    <source>
        <dbReference type="ARBA" id="ARBA00049229"/>
    </source>
</evidence>
<dbReference type="PANTHER" id="PTHR42743">
    <property type="entry name" value="AMINO-ACID AMINOTRANSFERASE"/>
    <property type="match status" value="1"/>
</dbReference>
<keyword evidence="10 16" id="KW-0663">Pyridoxal phosphate</keyword>
<evidence type="ECO:0000256" key="6">
    <source>
        <dbReference type="ARBA" id="ARBA00009320"/>
    </source>
</evidence>
<evidence type="ECO:0000256" key="17">
    <source>
        <dbReference type="RuleBase" id="RU364094"/>
    </source>
</evidence>
<evidence type="ECO:0000256" key="9">
    <source>
        <dbReference type="ARBA" id="ARBA00022679"/>
    </source>
</evidence>
<dbReference type="RefSeq" id="WP_324716374.1">
    <property type="nucleotide sequence ID" value="NZ_CP141615.1"/>
</dbReference>
<dbReference type="EMBL" id="CP141615">
    <property type="protein sequence ID" value="WRP17102.1"/>
    <property type="molecule type" value="Genomic_DNA"/>
</dbReference>
<keyword evidence="19" id="KW-1185">Reference proteome</keyword>
<dbReference type="NCBIfam" id="NF005146">
    <property type="entry name" value="PRK06606.1"/>
    <property type="match status" value="1"/>
</dbReference>
<comment type="function">
    <text evidence="2 17">Acts on leucine, isoleucine and valine.</text>
</comment>
<dbReference type="InterPro" id="IPR050571">
    <property type="entry name" value="Class-IV_PLP-Dep_Aminotrnsfr"/>
</dbReference>
<evidence type="ECO:0000313" key="19">
    <source>
        <dbReference type="Proteomes" id="UP001332192"/>
    </source>
</evidence>
<dbReference type="InterPro" id="IPR036038">
    <property type="entry name" value="Aminotransferase-like"/>
</dbReference>
<comment type="catalytic activity">
    <reaction evidence="14 17">
        <text>L-leucine + 2-oxoglutarate = 4-methyl-2-oxopentanoate + L-glutamate</text>
        <dbReference type="Rhea" id="RHEA:18321"/>
        <dbReference type="ChEBI" id="CHEBI:16810"/>
        <dbReference type="ChEBI" id="CHEBI:17865"/>
        <dbReference type="ChEBI" id="CHEBI:29985"/>
        <dbReference type="ChEBI" id="CHEBI:57427"/>
        <dbReference type="EC" id="2.6.1.42"/>
    </reaction>
</comment>
<dbReference type="Proteomes" id="UP001332192">
    <property type="component" value="Chromosome"/>
</dbReference>
<dbReference type="PANTHER" id="PTHR42743:SF4">
    <property type="entry name" value="BRANCHED-CHAIN-AMINO-ACID AMINOTRANSFERASE-RELATED"/>
    <property type="match status" value="1"/>
</dbReference>
<dbReference type="InterPro" id="IPR043132">
    <property type="entry name" value="BCAT-like_C"/>
</dbReference>
<dbReference type="InterPro" id="IPR005785">
    <property type="entry name" value="B_amino_transI"/>
</dbReference>
<dbReference type="InterPro" id="IPR018300">
    <property type="entry name" value="Aminotrans_IV_CS"/>
</dbReference>
<dbReference type="Gene3D" id="3.30.470.10">
    <property type="match status" value="1"/>
</dbReference>
<keyword evidence="8 17" id="KW-0028">Amino-acid biosynthesis</keyword>
<comment type="catalytic activity">
    <reaction evidence="13 17">
        <text>L-isoleucine + 2-oxoglutarate = (S)-3-methyl-2-oxopentanoate + L-glutamate</text>
        <dbReference type="Rhea" id="RHEA:24801"/>
        <dbReference type="ChEBI" id="CHEBI:16810"/>
        <dbReference type="ChEBI" id="CHEBI:29985"/>
        <dbReference type="ChEBI" id="CHEBI:35146"/>
        <dbReference type="ChEBI" id="CHEBI:58045"/>
        <dbReference type="EC" id="2.6.1.42"/>
    </reaction>
</comment>
<dbReference type="GO" id="GO:0004084">
    <property type="term" value="F:branched-chain-amino-acid transaminase activity"/>
    <property type="evidence" value="ECO:0007669"/>
    <property type="project" value="UniProtKB-EC"/>
</dbReference>
<gene>
    <name evidence="17" type="primary">ilvE</name>
    <name evidence="18" type="ORF">U7230_13590</name>
</gene>
<comment type="pathway">
    <text evidence="3 17">Amino-acid biosynthesis; L-isoleucine biosynthesis; L-isoleucine from 2-oxobutanoate: step 4/4.</text>
</comment>
<evidence type="ECO:0000256" key="13">
    <source>
        <dbReference type="ARBA" id="ARBA00048798"/>
    </source>
</evidence>
<reference evidence="18 19" key="1">
    <citation type="journal article" date="2024" name="Front. Microbiol.">
        <title>Novel thermophilic genera Geochorda gen. nov. and Carboxydochorda gen. nov. from the deep terrestrial subsurface reveal the ecophysiological diversity in the class Limnochordia.</title>
        <authorList>
            <person name="Karnachuk O.V."/>
            <person name="Lukina A.P."/>
            <person name="Avakyan M.R."/>
            <person name="Kadnikov V.V."/>
            <person name="Begmatov S."/>
            <person name="Beletsky A.V."/>
            <person name="Vlasova K.G."/>
            <person name="Novikov A.A."/>
            <person name="Shcherbakova V.A."/>
            <person name="Mardanov A.V."/>
            <person name="Ravin N.V."/>
        </authorList>
    </citation>
    <scope>NUCLEOTIDE SEQUENCE [LARGE SCALE GENOMIC DNA]</scope>
    <source>
        <strain evidence="18 19">L945</strain>
    </source>
</reference>
<organism evidence="18 19">
    <name type="scientific">Carboxydichorda subterranea</name>
    <dbReference type="NCBI Taxonomy" id="3109565"/>
    <lineage>
        <taxon>Bacteria</taxon>
        <taxon>Bacillati</taxon>
        <taxon>Bacillota</taxon>
        <taxon>Limnochordia</taxon>
        <taxon>Limnochordales</taxon>
        <taxon>Geochordaceae</taxon>
        <taxon>Carboxydichorda</taxon>
    </lineage>
</organism>
<dbReference type="PROSITE" id="PS00770">
    <property type="entry name" value="AA_TRANSFER_CLASS_4"/>
    <property type="match status" value="1"/>
</dbReference>
<keyword evidence="9 17" id="KW-0808">Transferase</keyword>
<keyword evidence="7 17" id="KW-0032">Aminotransferase</keyword>
<dbReference type="EC" id="2.6.1.42" evidence="17"/>
<comment type="pathway">
    <text evidence="5 17">Amino-acid biosynthesis; L-leucine biosynthesis; L-leucine from 3-methyl-2-oxobutanoate: step 4/4.</text>
</comment>
<name>A0ABZ1BWE8_9FIRM</name>
<dbReference type="Pfam" id="PF01063">
    <property type="entry name" value="Aminotran_4"/>
    <property type="match status" value="1"/>
</dbReference>
<protein>
    <recommendedName>
        <fullName evidence="17">Branched-chain-amino-acid aminotransferase</fullName>
        <shortName evidence="17">BCAT</shortName>
        <ecNumber evidence="17">2.6.1.42</ecNumber>
    </recommendedName>
</protein>